<protein>
    <recommendedName>
        <fullName evidence="1">PiggyBac transposable element-derived protein domain-containing protein</fullName>
    </recommendedName>
</protein>
<proteinExistence type="predicted"/>
<keyword evidence="3" id="KW-1185">Reference proteome</keyword>
<reference evidence="2 3" key="1">
    <citation type="submission" date="2023-02" db="EMBL/GenBank/DDBJ databases">
        <title>LHISI_Scaffold_Assembly.</title>
        <authorList>
            <person name="Stuart O.P."/>
            <person name="Cleave R."/>
            <person name="Magrath M.J.L."/>
            <person name="Mikheyev A.S."/>
        </authorList>
    </citation>
    <scope>NUCLEOTIDE SEQUENCE [LARGE SCALE GENOMIC DNA]</scope>
    <source>
        <strain evidence="2">Daus_M_001</strain>
        <tissue evidence="2">Leg muscle</tissue>
    </source>
</reference>
<dbReference type="InterPro" id="IPR029526">
    <property type="entry name" value="PGBD"/>
</dbReference>
<name>A0ABQ9G6W6_9NEOP</name>
<feature type="domain" description="PiggyBac transposable element-derived protein" evidence="1">
    <location>
        <begin position="52"/>
        <end position="89"/>
    </location>
</feature>
<dbReference type="Proteomes" id="UP001159363">
    <property type="component" value="Chromosome 14"/>
</dbReference>
<dbReference type="Pfam" id="PF13843">
    <property type="entry name" value="DDE_Tnp_1_7"/>
    <property type="match status" value="2"/>
</dbReference>
<evidence type="ECO:0000313" key="3">
    <source>
        <dbReference type="Proteomes" id="UP001159363"/>
    </source>
</evidence>
<sequence>MQKKFGSIPMAETLAVDEQICPTKGRHHLKQFMPSKPHKWGCKLFVIFGSSGSNYKVYFNNYYTSVPLLVFLVNRGIQSLGTVQINRVPNFKLQTEESWKIEHRENIDL</sequence>
<dbReference type="PANTHER" id="PTHR47272">
    <property type="entry name" value="DDE_TNP_1_7 DOMAIN-CONTAINING PROTEIN"/>
    <property type="match status" value="1"/>
</dbReference>
<comment type="caution">
    <text evidence="2">The sequence shown here is derived from an EMBL/GenBank/DDBJ whole genome shotgun (WGS) entry which is preliminary data.</text>
</comment>
<organism evidence="2 3">
    <name type="scientific">Dryococelus australis</name>
    <dbReference type="NCBI Taxonomy" id="614101"/>
    <lineage>
        <taxon>Eukaryota</taxon>
        <taxon>Metazoa</taxon>
        <taxon>Ecdysozoa</taxon>
        <taxon>Arthropoda</taxon>
        <taxon>Hexapoda</taxon>
        <taxon>Insecta</taxon>
        <taxon>Pterygota</taxon>
        <taxon>Neoptera</taxon>
        <taxon>Polyneoptera</taxon>
        <taxon>Phasmatodea</taxon>
        <taxon>Verophasmatodea</taxon>
        <taxon>Anareolatae</taxon>
        <taxon>Phasmatidae</taxon>
        <taxon>Eurycanthinae</taxon>
        <taxon>Dryococelus</taxon>
    </lineage>
</organism>
<accession>A0ABQ9G6W6</accession>
<dbReference type="EMBL" id="JARBHB010000015">
    <property type="protein sequence ID" value="KAJ8868205.1"/>
    <property type="molecule type" value="Genomic_DNA"/>
</dbReference>
<evidence type="ECO:0000259" key="1">
    <source>
        <dbReference type="Pfam" id="PF13843"/>
    </source>
</evidence>
<feature type="non-terminal residue" evidence="2">
    <location>
        <position position="109"/>
    </location>
</feature>
<dbReference type="PANTHER" id="PTHR47272:SF1">
    <property type="entry name" value="PIGGYBAC TRANSPOSABLE ELEMENT-DERIVED PROTEIN 3-LIKE"/>
    <property type="match status" value="1"/>
</dbReference>
<evidence type="ECO:0000313" key="2">
    <source>
        <dbReference type="EMBL" id="KAJ8868205.1"/>
    </source>
</evidence>
<feature type="domain" description="PiggyBac transposable element-derived protein" evidence="1">
    <location>
        <begin position="10"/>
        <end position="49"/>
    </location>
</feature>
<gene>
    <name evidence="2" type="ORF">PR048_032014</name>
</gene>